<keyword evidence="9" id="KW-1185">Reference proteome</keyword>
<sequence>MSLTDYVIVLFIALFLAYAIYDELIMTRLKGPTRLKVLLKRRNKLDSLIFVGLIAILIYQNVNNQGPRITTTLLMALAFLSVYLFWIRLPKLLFKPEGFYYANIFIDYRRIKNMNLSEDGILVIELENRRLLIHVRKLDDLESIYQFMVQQP</sequence>
<dbReference type="PIRSF" id="PIRSF020687">
    <property type="entry name" value="UCP020687"/>
    <property type="match status" value="1"/>
</dbReference>
<evidence type="ECO:0000313" key="9">
    <source>
        <dbReference type="Proteomes" id="UP000030351"/>
    </source>
</evidence>
<evidence type="ECO:0000256" key="7">
    <source>
        <dbReference type="HAMAP-Rule" id="MF_01071"/>
    </source>
</evidence>
<accession>A0A0A3Z9G3</accession>
<keyword evidence="5 7" id="KW-1133">Transmembrane helix</keyword>
<comment type="caution">
    <text evidence="8">The sequence shown here is derived from an EMBL/GenBank/DDBJ whole genome shotgun (WGS) entry which is preliminary data.</text>
</comment>
<dbReference type="OrthoDB" id="2360740at2"/>
<comment type="similarity">
    <text evidence="2 7">Belongs to the UPF0266 family.</text>
</comment>
<dbReference type="GO" id="GO:0005886">
    <property type="term" value="C:plasma membrane"/>
    <property type="evidence" value="ECO:0007669"/>
    <property type="project" value="UniProtKB-SubCell"/>
</dbReference>
<dbReference type="InterPro" id="IPR009328">
    <property type="entry name" value="DUF986"/>
</dbReference>
<reference evidence="8 9" key="1">
    <citation type="submission" date="2014-10" db="EMBL/GenBank/DDBJ databases">
        <title>Genome sequence of Erwinia typographi M043b.</title>
        <authorList>
            <person name="Chan K.-G."/>
            <person name="Tan W.-S."/>
        </authorList>
    </citation>
    <scope>NUCLEOTIDE SEQUENCE [LARGE SCALE GENOMIC DNA]</scope>
    <source>
        <strain evidence="8 9">M043b</strain>
    </source>
</reference>
<feature type="transmembrane region" description="Helical" evidence="7">
    <location>
        <begin position="45"/>
        <end position="62"/>
    </location>
</feature>
<evidence type="ECO:0000256" key="5">
    <source>
        <dbReference type="ARBA" id="ARBA00022989"/>
    </source>
</evidence>
<keyword evidence="6 7" id="KW-0472">Membrane</keyword>
<protein>
    <recommendedName>
        <fullName evidence="7">UPF0266 membrane protein NG99_02255</fullName>
    </recommendedName>
</protein>
<feature type="transmembrane region" description="Helical" evidence="7">
    <location>
        <begin position="68"/>
        <end position="86"/>
    </location>
</feature>
<evidence type="ECO:0000256" key="3">
    <source>
        <dbReference type="ARBA" id="ARBA00022475"/>
    </source>
</evidence>
<dbReference type="eggNOG" id="COG4811">
    <property type="taxonomic scope" value="Bacteria"/>
</dbReference>
<dbReference type="AlphaFoldDB" id="A0A0A3Z9G3"/>
<organism evidence="8 9">
    <name type="scientific">Erwinia typographi</name>
    <dbReference type="NCBI Taxonomy" id="371042"/>
    <lineage>
        <taxon>Bacteria</taxon>
        <taxon>Pseudomonadati</taxon>
        <taxon>Pseudomonadota</taxon>
        <taxon>Gammaproteobacteria</taxon>
        <taxon>Enterobacterales</taxon>
        <taxon>Erwiniaceae</taxon>
        <taxon>Erwinia</taxon>
    </lineage>
</organism>
<dbReference type="HAMAP" id="MF_01071">
    <property type="entry name" value="UPF0266"/>
    <property type="match status" value="1"/>
</dbReference>
<dbReference type="EMBL" id="JRUQ01000007">
    <property type="protein sequence ID" value="KGT95732.1"/>
    <property type="molecule type" value="Genomic_DNA"/>
</dbReference>
<evidence type="ECO:0000313" key="8">
    <source>
        <dbReference type="EMBL" id="KGT95732.1"/>
    </source>
</evidence>
<proteinExistence type="inferred from homology"/>
<evidence type="ECO:0000256" key="4">
    <source>
        <dbReference type="ARBA" id="ARBA00022692"/>
    </source>
</evidence>
<dbReference type="Pfam" id="PF06173">
    <property type="entry name" value="DUF986"/>
    <property type="match status" value="1"/>
</dbReference>
<keyword evidence="3 7" id="KW-1003">Cell membrane</keyword>
<gene>
    <name evidence="8" type="ORF">NG99_02255</name>
</gene>
<dbReference type="STRING" id="371042.NG99_02255"/>
<keyword evidence="4 7" id="KW-0812">Transmembrane</keyword>
<name>A0A0A3Z9G3_9GAMM</name>
<evidence type="ECO:0000256" key="1">
    <source>
        <dbReference type="ARBA" id="ARBA00004651"/>
    </source>
</evidence>
<dbReference type="NCBIfam" id="NF002791">
    <property type="entry name" value="PRK02913.1"/>
    <property type="match status" value="1"/>
</dbReference>
<dbReference type="RefSeq" id="WP_034887971.1">
    <property type="nucleotide sequence ID" value="NZ_JRUQ01000007.1"/>
</dbReference>
<feature type="transmembrane region" description="Helical" evidence="7">
    <location>
        <begin position="6"/>
        <end position="24"/>
    </location>
</feature>
<evidence type="ECO:0000256" key="6">
    <source>
        <dbReference type="ARBA" id="ARBA00023136"/>
    </source>
</evidence>
<dbReference type="Proteomes" id="UP000030351">
    <property type="component" value="Unassembled WGS sequence"/>
</dbReference>
<comment type="subcellular location">
    <subcellularLocation>
        <location evidence="1 7">Cell membrane</location>
        <topology evidence="1 7">Multi-pass membrane protein</topology>
    </subcellularLocation>
</comment>
<evidence type="ECO:0000256" key="2">
    <source>
        <dbReference type="ARBA" id="ARBA00009962"/>
    </source>
</evidence>